<feature type="transmembrane region" description="Helical" evidence="12">
    <location>
        <begin position="6"/>
        <end position="24"/>
    </location>
</feature>
<evidence type="ECO:0000256" key="10">
    <source>
        <dbReference type="ARBA" id="ARBA00023201"/>
    </source>
</evidence>
<accession>B7PLV2</accession>
<dbReference type="Gene3D" id="1.20.1730.10">
    <property type="entry name" value="Sodium/glucose cotransporter"/>
    <property type="match status" value="1"/>
</dbReference>
<dbReference type="GO" id="GO:0006814">
    <property type="term" value="P:sodium ion transport"/>
    <property type="evidence" value="ECO:0007669"/>
    <property type="project" value="UniProtKB-KW"/>
</dbReference>
<keyword evidence="10" id="KW-0739">Sodium transport</keyword>
<feature type="non-terminal residue" evidence="13">
    <location>
        <position position="121"/>
    </location>
</feature>
<keyword evidence="9 12" id="KW-0472">Membrane</keyword>
<evidence type="ECO:0000313" key="14">
    <source>
        <dbReference type="EnsemblMetazoa" id="ISCW006732-PA"/>
    </source>
</evidence>
<comment type="subcellular location">
    <subcellularLocation>
        <location evidence="1">Cell membrane</location>
        <topology evidence="1">Multi-pass membrane protein</topology>
    </subcellularLocation>
</comment>
<proteinExistence type="inferred from homology"/>
<keyword evidence="6 12" id="KW-1133">Transmembrane helix</keyword>
<dbReference type="VEuPathDB" id="VectorBase:ISCW006732"/>
<sequence length="121" mass="13445">MVPEYIIFCLLVISNLGLGLYFAFSIRLGKTSLGEIFLANRQIRAAPLALSVLASTMSASRIVGSTAHYYAYGFHFLWSVGAKLLVLPIAMYVVVPLLYGLKITSIFETTYTDPQYLEKKI</sequence>
<dbReference type="PANTHER" id="PTHR42985:SF40">
    <property type="entry name" value="LD47995P-RELATED"/>
    <property type="match status" value="1"/>
</dbReference>
<dbReference type="GO" id="GO:0005886">
    <property type="term" value="C:plasma membrane"/>
    <property type="evidence" value="ECO:0007669"/>
    <property type="project" value="UniProtKB-SubCell"/>
</dbReference>
<keyword evidence="3" id="KW-0813">Transport</keyword>
<dbReference type="PaxDb" id="6945-B7PLV2"/>
<evidence type="ECO:0000256" key="6">
    <source>
        <dbReference type="ARBA" id="ARBA00022989"/>
    </source>
</evidence>
<evidence type="ECO:0000313" key="13">
    <source>
        <dbReference type="EMBL" id="EEC07574.1"/>
    </source>
</evidence>
<evidence type="ECO:0000256" key="4">
    <source>
        <dbReference type="ARBA" id="ARBA00022475"/>
    </source>
</evidence>
<protein>
    <submittedName>
        <fullName evidence="13 14">Sodium-dependent multivitamin transporter, putative</fullName>
    </submittedName>
</protein>
<keyword evidence="4" id="KW-1003">Cell membrane</keyword>
<evidence type="ECO:0000256" key="11">
    <source>
        <dbReference type="RuleBase" id="RU362091"/>
    </source>
</evidence>
<evidence type="ECO:0000256" key="7">
    <source>
        <dbReference type="ARBA" id="ARBA00023053"/>
    </source>
</evidence>
<dbReference type="PANTHER" id="PTHR42985">
    <property type="entry name" value="SODIUM-COUPLED MONOCARBOXYLATE TRANSPORTER"/>
    <property type="match status" value="1"/>
</dbReference>
<dbReference type="VEuPathDB" id="VectorBase:ISCI006732"/>
<evidence type="ECO:0000256" key="3">
    <source>
        <dbReference type="ARBA" id="ARBA00022448"/>
    </source>
</evidence>
<reference evidence="14" key="2">
    <citation type="submission" date="2020-05" db="UniProtKB">
        <authorList>
            <consortium name="EnsemblMetazoa"/>
        </authorList>
    </citation>
    <scope>IDENTIFICATION</scope>
    <source>
        <strain evidence="14">wikel</strain>
    </source>
</reference>
<dbReference type="AlphaFoldDB" id="B7PLV2"/>
<keyword evidence="15" id="KW-1185">Reference proteome</keyword>
<feature type="transmembrane region" description="Helical" evidence="12">
    <location>
        <begin position="45"/>
        <end position="64"/>
    </location>
</feature>
<dbReference type="Proteomes" id="UP000001555">
    <property type="component" value="Unassembled WGS sequence"/>
</dbReference>
<organism>
    <name type="scientific">Ixodes scapularis</name>
    <name type="common">Black-legged tick</name>
    <name type="synonym">Deer tick</name>
    <dbReference type="NCBI Taxonomy" id="6945"/>
    <lineage>
        <taxon>Eukaryota</taxon>
        <taxon>Metazoa</taxon>
        <taxon>Ecdysozoa</taxon>
        <taxon>Arthropoda</taxon>
        <taxon>Chelicerata</taxon>
        <taxon>Arachnida</taxon>
        <taxon>Acari</taxon>
        <taxon>Parasitiformes</taxon>
        <taxon>Ixodida</taxon>
        <taxon>Ixodoidea</taxon>
        <taxon>Ixodidae</taxon>
        <taxon>Ixodinae</taxon>
        <taxon>Ixodes</taxon>
    </lineage>
</organism>
<keyword evidence="7" id="KW-0915">Sodium</keyword>
<evidence type="ECO:0000256" key="12">
    <source>
        <dbReference type="SAM" id="Phobius"/>
    </source>
</evidence>
<dbReference type="Pfam" id="PF00474">
    <property type="entry name" value="SSF"/>
    <property type="match status" value="1"/>
</dbReference>
<dbReference type="PROSITE" id="PS50283">
    <property type="entry name" value="NA_SOLUT_SYMP_3"/>
    <property type="match status" value="1"/>
</dbReference>
<dbReference type="VEuPathDB" id="VectorBase:ISCP_037716"/>
<feature type="transmembrane region" description="Helical" evidence="12">
    <location>
        <begin position="76"/>
        <end position="99"/>
    </location>
</feature>
<reference evidence="13 15" key="1">
    <citation type="submission" date="2008-03" db="EMBL/GenBank/DDBJ databases">
        <title>Annotation of Ixodes scapularis.</title>
        <authorList>
            <consortium name="Ixodes scapularis Genome Project Consortium"/>
            <person name="Caler E."/>
            <person name="Hannick L.I."/>
            <person name="Bidwell S."/>
            <person name="Joardar V."/>
            <person name="Thiagarajan M."/>
            <person name="Amedeo P."/>
            <person name="Galinsky K.J."/>
            <person name="Schobel S."/>
            <person name="Inman J."/>
            <person name="Hostetler J."/>
            <person name="Miller J."/>
            <person name="Hammond M."/>
            <person name="Megy K."/>
            <person name="Lawson D."/>
            <person name="Kodira C."/>
            <person name="Sutton G."/>
            <person name="Meyer J."/>
            <person name="Hill C.A."/>
            <person name="Birren B."/>
            <person name="Nene V."/>
            <person name="Collins F."/>
            <person name="Alarcon-Chaidez F."/>
            <person name="Wikel S."/>
            <person name="Strausberg R."/>
        </authorList>
    </citation>
    <scope>NUCLEOTIDE SEQUENCE [LARGE SCALE GENOMIC DNA]</scope>
    <source>
        <strain evidence="15">Wikel</strain>
        <strain evidence="13">Wikel colony</strain>
    </source>
</reference>
<dbReference type="InterPro" id="IPR001734">
    <property type="entry name" value="Na/solute_symporter"/>
</dbReference>
<evidence type="ECO:0000256" key="8">
    <source>
        <dbReference type="ARBA" id="ARBA00023065"/>
    </source>
</evidence>
<keyword evidence="8" id="KW-0406">Ion transport</keyword>
<dbReference type="InterPro" id="IPR051163">
    <property type="entry name" value="Sodium:Solute_Symporter_SSF"/>
</dbReference>
<evidence type="ECO:0000256" key="1">
    <source>
        <dbReference type="ARBA" id="ARBA00004651"/>
    </source>
</evidence>
<evidence type="ECO:0000256" key="5">
    <source>
        <dbReference type="ARBA" id="ARBA00022692"/>
    </source>
</evidence>
<evidence type="ECO:0000256" key="2">
    <source>
        <dbReference type="ARBA" id="ARBA00006434"/>
    </source>
</evidence>
<gene>
    <name evidence="13" type="ORF">IscW_ISCW006732</name>
</gene>
<dbReference type="EMBL" id="DS743542">
    <property type="protein sequence ID" value="EEC07574.1"/>
    <property type="molecule type" value="Genomic_DNA"/>
</dbReference>
<dbReference type="EnsemblMetazoa" id="ISCW006732-RA">
    <property type="protein sequence ID" value="ISCW006732-PA"/>
    <property type="gene ID" value="ISCW006732"/>
</dbReference>
<evidence type="ECO:0000256" key="9">
    <source>
        <dbReference type="ARBA" id="ARBA00023136"/>
    </source>
</evidence>
<dbReference type="GO" id="GO:0022857">
    <property type="term" value="F:transmembrane transporter activity"/>
    <property type="evidence" value="ECO:0007669"/>
    <property type="project" value="InterPro"/>
</dbReference>
<dbReference type="InterPro" id="IPR038377">
    <property type="entry name" value="Na/Glc_symporter_sf"/>
</dbReference>
<dbReference type="EMBL" id="ABJB010323398">
    <property type="status" value="NOT_ANNOTATED_CDS"/>
    <property type="molecule type" value="Genomic_DNA"/>
</dbReference>
<keyword evidence="5 12" id="KW-0812">Transmembrane</keyword>
<dbReference type="HOGENOM" id="CLU_018808_7_1_1"/>
<comment type="similarity">
    <text evidence="2 11">Belongs to the sodium:solute symporter (SSF) (TC 2.A.21) family.</text>
</comment>
<name>B7PLV2_IXOSC</name>
<evidence type="ECO:0000313" key="15">
    <source>
        <dbReference type="Proteomes" id="UP000001555"/>
    </source>
</evidence>